<dbReference type="Proteomes" id="UP000614058">
    <property type="component" value="Unassembled WGS sequence"/>
</dbReference>
<sequence>MVGNQRFVMRFEFQAAFDDARCGLKGSLKIAPAVERAALLPFAACRSIAPINRFQAAQSSVRIGL</sequence>
<evidence type="ECO:0000313" key="1">
    <source>
        <dbReference type="EMBL" id="MBK0397355.1"/>
    </source>
</evidence>
<name>A0ABS1BVM9_9NEIS</name>
<protein>
    <submittedName>
        <fullName evidence="1">Uncharacterized protein</fullName>
    </submittedName>
</protein>
<dbReference type="EMBL" id="JAEHNZ010000005">
    <property type="protein sequence ID" value="MBK0397355.1"/>
    <property type="molecule type" value="Genomic_DNA"/>
</dbReference>
<comment type="caution">
    <text evidence="1">The sequence shown here is derived from an EMBL/GenBank/DDBJ whole genome shotgun (WGS) entry which is preliminary data.</text>
</comment>
<evidence type="ECO:0000313" key="2">
    <source>
        <dbReference type="Proteomes" id="UP000614058"/>
    </source>
</evidence>
<keyword evidence="2" id="KW-1185">Reference proteome</keyword>
<gene>
    <name evidence="1" type="ORF">JDW22_12445</name>
</gene>
<dbReference type="RefSeq" id="WP_200523302.1">
    <property type="nucleotide sequence ID" value="NZ_JAEHNZ010000005.1"/>
</dbReference>
<accession>A0ABS1BVM9</accession>
<proteinExistence type="predicted"/>
<organism evidence="1 2">
    <name type="scientific">Kingella bonacorsii</name>
    <dbReference type="NCBI Taxonomy" id="2796361"/>
    <lineage>
        <taxon>Bacteria</taxon>
        <taxon>Pseudomonadati</taxon>
        <taxon>Pseudomonadota</taxon>
        <taxon>Betaproteobacteria</taxon>
        <taxon>Neisseriales</taxon>
        <taxon>Neisseriaceae</taxon>
        <taxon>Kingella</taxon>
    </lineage>
</organism>
<reference evidence="1 2" key="1">
    <citation type="journal article" date="2021" name="Pathogens">
        <title>Isolation and Characterization of Kingella bonacorsii sp. nov., A Novel Kingella Species Detected in a Stable Periodontitis Subject.</title>
        <authorList>
            <person name="Antezack A."/>
            <person name="Boxberger M."/>
            <person name="Rolland C."/>
            <person name="Monnet-Corti V."/>
            <person name="La Scola B."/>
        </authorList>
    </citation>
    <scope>NUCLEOTIDE SEQUENCE [LARGE SCALE GENOMIC DNA]</scope>
    <source>
        <strain evidence="1 2">Marseille-Q4569</strain>
    </source>
</reference>